<gene>
    <name evidence="5" type="ORF">CDAUBV1_LOCUS3354</name>
</gene>
<dbReference type="Gene3D" id="1.10.287.1490">
    <property type="match status" value="1"/>
</dbReference>
<dbReference type="GO" id="GO:0005794">
    <property type="term" value="C:Golgi apparatus"/>
    <property type="evidence" value="ECO:0007669"/>
    <property type="project" value="TreeGrafter"/>
</dbReference>
<keyword evidence="1 2" id="KW-0175">Coiled coil</keyword>
<dbReference type="PANTHER" id="PTHR23157:SF24">
    <property type="entry name" value="GOLGIN SUBFAMILY A MEMBER 1"/>
    <property type="match status" value="1"/>
</dbReference>
<dbReference type="PROSITE" id="PS50913">
    <property type="entry name" value="GRIP"/>
    <property type="match status" value="1"/>
</dbReference>
<dbReference type="InterPro" id="IPR051952">
    <property type="entry name" value="Golgi-autophagy_related"/>
</dbReference>
<dbReference type="SMART" id="SM00755">
    <property type="entry name" value="Grip"/>
    <property type="match status" value="1"/>
</dbReference>
<evidence type="ECO:0000256" key="2">
    <source>
        <dbReference type="SAM" id="Coils"/>
    </source>
</evidence>
<feature type="compositionally biased region" description="Basic and acidic residues" evidence="3">
    <location>
        <begin position="417"/>
        <end position="426"/>
    </location>
</feature>
<dbReference type="Gene3D" id="1.10.220.60">
    <property type="entry name" value="GRIP domain"/>
    <property type="match status" value="1"/>
</dbReference>
<feature type="region of interest" description="Disordered" evidence="3">
    <location>
        <begin position="665"/>
        <end position="706"/>
    </location>
</feature>
<accession>A0AAV2T175</accession>
<dbReference type="InterPro" id="IPR000237">
    <property type="entry name" value="GRIP_dom"/>
</dbReference>
<feature type="region of interest" description="Disordered" evidence="3">
    <location>
        <begin position="407"/>
        <end position="429"/>
    </location>
</feature>
<evidence type="ECO:0000259" key="4">
    <source>
        <dbReference type="PROSITE" id="PS50913"/>
    </source>
</evidence>
<dbReference type="Proteomes" id="UP001497525">
    <property type="component" value="Unassembled WGS sequence"/>
</dbReference>
<feature type="region of interest" description="Disordered" evidence="3">
    <location>
        <begin position="1"/>
        <end position="39"/>
    </location>
</feature>
<sequence>MFEELRKRAKGTKAKGAVISRSQSKESLAGSVSHDPIKQKCDHIKPAETDATEAHNIVQQETIKLNDSSKTIQLKEQRYQGGAREVRGRCQRVLEGQNAELLLAPSEKKTFPLSDDELDSCQQWLAEQTRELDKYRQETAELKSENEAKQRVIEDLKLSKTQIQTELTRLQSKTIELCSTNDKLTRQISSLSEQLATITKERDDYEKQFSQQTSRLVEVTEELETLRSKLSRAVADHQARETDLRDQISLLEERLQVFASVTPGSAVALTSTFEDLPRSTDEESLQSSHGLAESLNSVPSDEAGFCSVHLGGGDVDSTPPQLTMLLRERDVLTARLETMRIRLAEVKAQWNDCLTALESQVTHLNQKITTDSEEHQKKDAQSQSIIKRLNDQVDQLRSQVDELNEKLRSAETQASERMTESQREKDQWEEERTDLLAQIAGLKEQATQAANDRDKIAAPFVLSEKQLENLRFRLKRSEENGNRTEKDLKSTQDSFSRKCSEAETLLAESVLKTKQLTNLRDLLEESDQRTMSYVGQLEQCQADLLAMRTERESSAKALQQSQSSYNELKAKYQLFKSHHKDEITNIRTKIEQKNRELQTYQTEKAELQRMLEEKNQELQSLSKATRPEPKQQFSKLQDLLGQKDQVIRLQQKRLKELRKSLTEQLKNQHLSDHDSVEGFSTEHGYHAGSFNPDGSDPKTGSTHSLPTFTLTVSQSSGPLDRPASVNNDPSPLVENAHISSSRTCPPKPDSHSTVAVGHSCNSSGLNEMINFRYLRHVIIKFLLSRESEAVHLVRVLATLLYLTAEEEKLLRNTLERRKSWFSARSHFSSTESHGQFAKMIPPSF</sequence>
<organism evidence="5 6">
    <name type="scientific">Calicophoron daubneyi</name>
    <name type="common">Rumen fluke</name>
    <name type="synonym">Paramphistomum daubneyi</name>
    <dbReference type="NCBI Taxonomy" id="300641"/>
    <lineage>
        <taxon>Eukaryota</taxon>
        <taxon>Metazoa</taxon>
        <taxon>Spiralia</taxon>
        <taxon>Lophotrochozoa</taxon>
        <taxon>Platyhelminthes</taxon>
        <taxon>Trematoda</taxon>
        <taxon>Digenea</taxon>
        <taxon>Plagiorchiida</taxon>
        <taxon>Pronocephalata</taxon>
        <taxon>Paramphistomoidea</taxon>
        <taxon>Paramphistomidae</taxon>
        <taxon>Calicophoron</taxon>
    </lineage>
</organism>
<feature type="coiled-coil region" evidence="2">
    <location>
        <begin position="118"/>
        <end position="254"/>
    </location>
</feature>
<dbReference type="PANTHER" id="PTHR23157">
    <property type="entry name" value="GRIP AND COILED-COIL DOMAIN-CONTAINING PROTEIN 1"/>
    <property type="match status" value="1"/>
</dbReference>
<feature type="domain" description="GRIP" evidence="4">
    <location>
        <begin position="764"/>
        <end position="813"/>
    </location>
</feature>
<name>A0AAV2T175_CALDB</name>
<reference evidence="5" key="1">
    <citation type="submission" date="2024-06" db="EMBL/GenBank/DDBJ databases">
        <authorList>
            <person name="Liu X."/>
            <person name="Lenzi L."/>
            <person name="Haldenby T S."/>
            <person name="Uol C."/>
        </authorList>
    </citation>
    <scope>NUCLEOTIDE SEQUENCE</scope>
</reference>
<protein>
    <recommendedName>
        <fullName evidence="4">GRIP domain-containing protein</fullName>
    </recommendedName>
</protein>
<proteinExistence type="predicted"/>
<evidence type="ECO:0000256" key="1">
    <source>
        <dbReference type="ARBA" id="ARBA00023054"/>
    </source>
</evidence>
<comment type="caution">
    <text evidence="5">The sequence shown here is derived from an EMBL/GenBank/DDBJ whole genome shotgun (WGS) entry which is preliminary data.</text>
</comment>
<evidence type="ECO:0000313" key="5">
    <source>
        <dbReference type="EMBL" id="CAL5131183.1"/>
    </source>
</evidence>
<dbReference type="AlphaFoldDB" id="A0AAV2T175"/>
<evidence type="ECO:0000256" key="3">
    <source>
        <dbReference type="SAM" id="MobiDB-lite"/>
    </source>
</evidence>
<dbReference type="EMBL" id="CAXLJL010000079">
    <property type="protein sequence ID" value="CAL5131183.1"/>
    <property type="molecule type" value="Genomic_DNA"/>
</dbReference>
<evidence type="ECO:0000313" key="6">
    <source>
        <dbReference type="Proteomes" id="UP001497525"/>
    </source>
</evidence>
<dbReference type="Pfam" id="PF01465">
    <property type="entry name" value="GRIP"/>
    <property type="match status" value="1"/>
</dbReference>